<evidence type="ECO:0000313" key="1">
    <source>
        <dbReference type="EMBL" id="QIK78004.1"/>
    </source>
</evidence>
<dbReference type="AlphaFoldDB" id="A0A6G7YMN5"/>
<organism evidence="1 2">
    <name type="scientific">Sphingomonas piscis</name>
    <dbReference type="NCBI Taxonomy" id="2714943"/>
    <lineage>
        <taxon>Bacteria</taxon>
        <taxon>Pseudomonadati</taxon>
        <taxon>Pseudomonadota</taxon>
        <taxon>Alphaproteobacteria</taxon>
        <taxon>Sphingomonadales</taxon>
        <taxon>Sphingomonadaceae</taxon>
        <taxon>Sphingomonas</taxon>
    </lineage>
</organism>
<sequence length="79" mass="8732">MRDNQRGDRFIAPGTPVRYDGLEEGGSQYGIVIHCWSDDDLGAHDCYVAFFGAEMPAFKPAETPYVLRYAASSLSVLND</sequence>
<keyword evidence="2" id="KW-1185">Reference proteome</keyword>
<evidence type="ECO:0000313" key="2">
    <source>
        <dbReference type="Proteomes" id="UP000503222"/>
    </source>
</evidence>
<gene>
    <name evidence="1" type="ORF">G7077_02825</name>
</gene>
<proteinExistence type="predicted"/>
<dbReference type="KEGG" id="spii:G7077_02825"/>
<accession>A0A6G7YMN5</accession>
<dbReference type="RefSeq" id="WP_166410398.1">
    <property type="nucleotide sequence ID" value="NZ_CP049869.1"/>
</dbReference>
<protein>
    <submittedName>
        <fullName evidence="1">Uncharacterized protein</fullName>
    </submittedName>
</protein>
<reference evidence="1 2" key="1">
    <citation type="submission" date="2020-03" db="EMBL/GenBank/DDBJ databases">
        <title>Sphingomonas sp. nov., isolated from fish.</title>
        <authorList>
            <person name="Hyun D.-W."/>
            <person name="Bae J.-W."/>
        </authorList>
    </citation>
    <scope>NUCLEOTIDE SEQUENCE [LARGE SCALE GENOMIC DNA]</scope>
    <source>
        <strain evidence="1 2">HDW15B</strain>
    </source>
</reference>
<name>A0A6G7YMN5_9SPHN</name>
<dbReference type="Proteomes" id="UP000503222">
    <property type="component" value="Chromosome"/>
</dbReference>
<dbReference type="EMBL" id="CP049869">
    <property type="protein sequence ID" value="QIK78004.1"/>
    <property type="molecule type" value="Genomic_DNA"/>
</dbReference>